<evidence type="ECO:0000313" key="2">
    <source>
        <dbReference type="Proteomes" id="UP001246858"/>
    </source>
</evidence>
<comment type="caution">
    <text evidence="1">The sequence shown here is derived from an EMBL/GenBank/DDBJ whole genome shotgun (WGS) entry which is preliminary data.</text>
</comment>
<protein>
    <submittedName>
        <fullName evidence="1">Tetratricopeptide (TPR) repeat protein</fullName>
    </submittedName>
</protein>
<sequence>MQIGLRYVLIFVLLLFILQSCKKDWLEAKPNKSLVVPETINDYQSLLDNAGLFNASQACGLGEIGAGDFYITDANWAAVNVNQERPAYTWAKTEEFYNGEPSVDWQNAYKRVLNANVILNGIDKITPLNSEQQDWNNVKGSALFFRAFDFFNLAQEYCVVYNSGLANQDLGLPLKLEYDVNIKPKRSTLQQTYTQIINDLEKAADLLSVKPPVKTRPSKEAAYSLLARIYLTMGNYQKAGQYANLTLQVQADLLDYSKLNSSAAFPVTRFNTEVIFHSLFYLSIFNPPRMSVVPELYNEYVVGDCRKTIFFGPTGLNFKGSYNGDRNLFGGLTTGEMYLIRAEAKARAGELTGALNDLNILRKNRWSGVYIDLSSTDPNMVLGFVLKERRRELPFRGIRWSDLRRLNTDSRFAVTLTRTINGNTYTLQPNSKRYILPLDEEEVQLSGIQQNER</sequence>
<reference evidence="1" key="1">
    <citation type="submission" date="2023-07" db="EMBL/GenBank/DDBJ databases">
        <title>Sorghum-associated microbial communities from plants grown in Nebraska, USA.</title>
        <authorList>
            <person name="Schachtman D."/>
        </authorList>
    </citation>
    <scope>NUCLEOTIDE SEQUENCE</scope>
    <source>
        <strain evidence="1">2697</strain>
    </source>
</reference>
<keyword evidence="2" id="KW-1185">Reference proteome</keyword>
<dbReference type="Proteomes" id="UP001246858">
    <property type="component" value="Unassembled WGS sequence"/>
</dbReference>
<proteinExistence type="predicted"/>
<accession>A0ACC6KR35</accession>
<evidence type="ECO:0000313" key="1">
    <source>
        <dbReference type="EMBL" id="MDR6781620.1"/>
    </source>
</evidence>
<organism evidence="1 2">
    <name type="scientific">Pedobacter africanus</name>
    <dbReference type="NCBI Taxonomy" id="151894"/>
    <lineage>
        <taxon>Bacteria</taxon>
        <taxon>Pseudomonadati</taxon>
        <taxon>Bacteroidota</taxon>
        <taxon>Sphingobacteriia</taxon>
        <taxon>Sphingobacteriales</taxon>
        <taxon>Sphingobacteriaceae</taxon>
        <taxon>Pedobacter</taxon>
    </lineage>
</organism>
<name>A0ACC6KR35_9SPHI</name>
<dbReference type="EMBL" id="JAVDTF010000001">
    <property type="protein sequence ID" value="MDR6781620.1"/>
    <property type="molecule type" value="Genomic_DNA"/>
</dbReference>
<gene>
    <name evidence="1" type="ORF">J2X78_000172</name>
</gene>